<accession>A0A3M7QCA9</accession>
<comment type="caution">
    <text evidence="2">The sequence shown here is derived from an EMBL/GenBank/DDBJ whole genome shotgun (WGS) entry which is preliminary data.</text>
</comment>
<dbReference type="EMBL" id="REGN01006680">
    <property type="protein sequence ID" value="RNA08631.1"/>
    <property type="molecule type" value="Genomic_DNA"/>
</dbReference>
<dbReference type="OrthoDB" id="10545698at2759"/>
<keyword evidence="3" id="KW-1185">Reference proteome</keyword>
<name>A0A3M7QCA9_BRAPC</name>
<feature type="region of interest" description="Disordered" evidence="1">
    <location>
        <begin position="1"/>
        <end position="20"/>
    </location>
</feature>
<organism evidence="2 3">
    <name type="scientific">Brachionus plicatilis</name>
    <name type="common">Marine rotifer</name>
    <name type="synonym">Brachionus muelleri</name>
    <dbReference type="NCBI Taxonomy" id="10195"/>
    <lineage>
        <taxon>Eukaryota</taxon>
        <taxon>Metazoa</taxon>
        <taxon>Spiralia</taxon>
        <taxon>Gnathifera</taxon>
        <taxon>Rotifera</taxon>
        <taxon>Eurotatoria</taxon>
        <taxon>Monogononta</taxon>
        <taxon>Pseudotrocha</taxon>
        <taxon>Ploima</taxon>
        <taxon>Brachionidae</taxon>
        <taxon>Brachionus</taxon>
    </lineage>
</organism>
<proteinExistence type="predicted"/>
<evidence type="ECO:0000313" key="3">
    <source>
        <dbReference type="Proteomes" id="UP000276133"/>
    </source>
</evidence>
<dbReference type="AlphaFoldDB" id="A0A3M7QCA9"/>
<sequence length="366" mass="43226">MSTNKIAHLSDKKNLNKSNLNRPRLPYEVESWALNFDKEAQNQLSVFNEFTDDSYLESLLPFTDGVNNENEMERRLKIREILKNIRNNRGRSRQVAKIQPIYFDDDFNNMKIGKNSKNERQKFETISNGMSRAIPGVLQQNVTLERTYFNDLILLSKQRYTMKRSLEYQQKIFQNKQEFKGLISAKKKIAPKTQIKLDNKKQNTDKKFCEEQNEKHFEKKVAIRPVSVGGYRLSSSSEESLRANSQQNFKHQYSYRERPRTSEPYFKMTEEKVPVIKNSKECHSEHKKPLEDKRFKDFLSSMSDCYYTEIKAKEQKPARSSLRKIISKNDCLKDFKHEKFDGTGSNDFEIKKQVFERLASMSELMI</sequence>
<evidence type="ECO:0000313" key="2">
    <source>
        <dbReference type="EMBL" id="RNA08631.1"/>
    </source>
</evidence>
<dbReference type="Proteomes" id="UP000276133">
    <property type="component" value="Unassembled WGS sequence"/>
</dbReference>
<evidence type="ECO:0000256" key="1">
    <source>
        <dbReference type="SAM" id="MobiDB-lite"/>
    </source>
</evidence>
<gene>
    <name evidence="2" type="ORF">BpHYR1_046898</name>
</gene>
<protein>
    <submittedName>
        <fullName evidence="2">Uncharacterized protein</fullName>
    </submittedName>
</protein>
<reference evidence="2 3" key="1">
    <citation type="journal article" date="2018" name="Sci. Rep.">
        <title>Genomic signatures of local adaptation to the degree of environmental predictability in rotifers.</title>
        <authorList>
            <person name="Franch-Gras L."/>
            <person name="Hahn C."/>
            <person name="Garcia-Roger E.M."/>
            <person name="Carmona M.J."/>
            <person name="Serra M."/>
            <person name="Gomez A."/>
        </authorList>
    </citation>
    <scope>NUCLEOTIDE SEQUENCE [LARGE SCALE GENOMIC DNA]</scope>
    <source>
        <strain evidence="2">HYR1</strain>
    </source>
</reference>